<protein>
    <submittedName>
        <fullName evidence="2">Uncharacterized protein</fullName>
    </submittedName>
</protein>
<sequence length="185" mass="20639">MDQDAFDPFLLGKNTEKQKRSVQLFRWFQQVVAPYEATISNVATVQSSSDSAISASTSRSQRNQQNFREKGRGRGSQTSTIFRHAEEKEKAYEGSIGAARKTRHRGNTATDIGLLNSTVNNSEEDWRFPSRARSEKDIIYVNISAPGDAYATSTAGAEESISLQYEFMDVESNNRESNTTEPAIL</sequence>
<dbReference type="Proteomes" id="UP000187455">
    <property type="component" value="Unassembled WGS sequence"/>
</dbReference>
<dbReference type="EMBL" id="LSSL01002252">
    <property type="protein sequence ID" value="OLY81686.1"/>
    <property type="molecule type" value="Genomic_DNA"/>
</dbReference>
<reference evidence="2 3" key="1">
    <citation type="journal article" date="2016" name="Mol. Biol. Evol.">
        <title>Genome-Wide Survey of Gut Fungi (Harpellales) Reveals the First Horizontally Transferred Ubiquitin Gene from a Mosquito Host.</title>
        <authorList>
            <person name="Wang Y."/>
            <person name="White M.M."/>
            <person name="Kvist S."/>
            <person name="Moncalvo J.M."/>
        </authorList>
    </citation>
    <scope>NUCLEOTIDE SEQUENCE [LARGE SCALE GENOMIC DNA]</scope>
    <source>
        <strain evidence="2 3">ALG-7-W6</strain>
    </source>
</reference>
<organism evidence="2 3">
    <name type="scientific">Smittium mucronatum</name>
    <dbReference type="NCBI Taxonomy" id="133383"/>
    <lineage>
        <taxon>Eukaryota</taxon>
        <taxon>Fungi</taxon>
        <taxon>Fungi incertae sedis</taxon>
        <taxon>Zoopagomycota</taxon>
        <taxon>Kickxellomycotina</taxon>
        <taxon>Harpellomycetes</taxon>
        <taxon>Harpellales</taxon>
        <taxon>Legeriomycetaceae</taxon>
        <taxon>Smittium</taxon>
    </lineage>
</organism>
<proteinExistence type="predicted"/>
<feature type="compositionally biased region" description="Low complexity" evidence="1">
    <location>
        <begin position="47"/>
        <end position="60"/>
    </location>
</feature>
<keyword evidence="3" id="KW-1185">Reference proteome</keyword>
<gene>
    <name evidence="2" type="ORF">AYI68_g4207</name>
</gene>
<accession>A0A1R0GXS5</accession>
<dbReference type="AlphaFoldDB" id="A0A1R0GXS5"/>
<evidence type="ECO:0000256" key="1">
    <source>
        <dbReference type="SAM" id="MobiDB-lite"/>
    </source>
</evidence>
<feature type="region of interest" description="Disordered" evidence="1">
    <location>
        <begin position="46"/>
        <end position="86"/>
    </location>
</feature>
<evidence type="ECO:0000313" key="3">
    <source>
        <dbReference type="Proteomes" id="UP000187455"/>
    </source>
</evidence>
<name>A0A1R0GXS5_9FUNG</name>
<evidence type="ECO:0000313" key="2">
    <source>
        <dbReference type="EMBL" id="OLY81686.1"/>
    </source>
</evidence>
<comment type="caution">
    <text evidence="2">The sequence shown here is derived from an EMBL/GenBank/DDBJ whole genome shotgun (WGS) entry which is preliminary data.</text>
</comment>